<comment type="caution">
    <text evidence="2">The sequence shown here is derived from an EMBL/GenBank/DDBJ whole genome shotgun (WGS) entry which is preliminary data.</text>
</comment>
<name>A0AAD6XIM4_9AGAR</name>
<sequence>MSPPNQDDVNMSEVDRRFQCFIERAEPAGLYDSVLEQMKALPNALSNIEYIGTKNHPPDLFKADDWAKNTVFRDGPDKDAVEFRAALIGEIAEPVFGTIVCAQGNHYDGRDGEPFKPVDDKSKVKDVLVLRVPTHCNVDLVNLFDNQTALLQDIENSEIANDEAHGWSPNFKSCLKSARQDIDSKDLIVITTQKKYAIKVPAVAGAPKLVTTPKQVQRVKRKRDDEPSVDDTPNPDAGASVAAQDPGIKLPSDDDIKLGAFYDPRVLEDYGGPYFEHLNAKLLQLDIRDAENKLVPPWRQYAALRPGSFVLALVTIHIFTFKDPGFDRNRDRKNVQLSAHTIRVLDESDNPVEIRKRPIPRTMNDAPTASSSGPSTPGKSSTGGLSSFVFTPRSSPKKDGPSGSGSGGELHGPDNKKKRGGRK</sequence>
<feature type="region of interest" description="Disordered" evidence="1">
    <location>
        <begin position="348"/>
        <end position="423"/>
    </location>
</feature>
<keyword evidence="3" id="KW-1185">Reference proteome</keyword>
<feature type="region of interest" description="Disordered" evidence="1">
    <location>
        <begin position="214"/>
        <end position="246"/>
    </location>
</feature>
<proteinExistence type="predicted"/>
<reference evidence="2" key="1">
    <citation type="submission" date="2023-03" db="EMBL/GenBank/DDBJ databases">
        <title>Massive genome expansion in bonnet fungi (Mycena s.s.) driven by repeated elements and novel gene families across ecological guilds.</title>
        <authorList>
            <consortium name="Lawrence Berkeley National Laboratory"/>
            <person name="Harder C.B."/>
            <person name="Miyauchi S."/>
            <person name="Viragh M."/>
            <person name="Kuo A."/>
            <person name="Thoen E."/>
            <person name="Andreopoulos B."/>
            <person name="Lu D."/>
            <person name="Skrede I."/>
            <person name="Drula E."/>
            <person name="Henrissat B."/>
            <person name="Morin E."/>
            <person name="Kohler A."/>
            <person name="Barry K."/>
            <person name="LaButti K."/>
            <person name="Morin E."/>
            <person name="Salamov A."/>
            <person name="Lipzen A."/>
            <person name="Mereny Z."/>
            <person name="Hegedus B."/>
            <person name="Baldrian P."/>
            <person name="Stursova M."/>
            <person name="Weitz H."/>
            <person name="Taylor A."/>
            <person name="Grigoriev I.V."/>
            <person name="Nagy L.G."/>
            <person name="Martin F."/>
            <person name="Kauserud H."/>
        </authorList>
    </citation>
    <scope>NUCLEOTIDE SEQUENCE</scope>
    <source>
        <strain evidence="2">CBHHK173m</strain>
    </source>
</reference>
<evidence type="ECO:0000256" key="1">
    <source>
        <dbReference type="SAM" id="MobiDB-lite"/>
    </source>
</evidence>
<gene>
    <name evidence="2" type="ORF">B0H15DRAFT_957271</name>
</gene>
<dbReference type="Proteomes" id="UP001222325">
    <property type="component" value="Unassembled WGS sequence"/>
</dbReference>
<evidence type="ECO:0000313" key="3">
    <source>
        <dbReference type="Proteomes" id="UP001222325"/>
    </source>
</evidence>
<protein>
    <submittedName>
        <fullName evidence="2">Uncharacterized protein</fullName>
    </submittedName>
</protein>
<evidence type="ECO:0000313" key="2">
    <source>
        <dbReference type="EMBL" id="KAJ7073360.1"/>
    </source>
</evidence>
<feature type="compositionally biased region" description="Low complexity" evidence="1">
    <location>
        <begin position="367"/>
        <end position="387"/>
    </location>
</feature>
<organism evidence="2 3">
    <name type="scientific">Mycena belliarum</name>
    <dbReference type="NCBI Taxonomy" id="1033014"/>
    <lineage>
        <taxon>Eukaryota</taxon>
        <taxon>Fungi</taxon>
        <taxon>Dikarya</taxon>
        <taxon>Basidiomycota</taxon>
        <taxon>Agaricomycotina</taxon>
        <taxon>Agaricomycetes</taxon>
        <taxon>Agaricomycetidae</taxon>
        <taxon>Agaricales</taxon>
        <taxon>Marasmiineae</taxon>
        <taxon>Mycenaceae</taxon>
        <taxon>Mycena</taxon>
    </lineage>
</organism>
<dbReference type="AlphaFoldDB" id="A0AAD6XIM4"/>
<accession>A0AAD6XIM4</accession>
<dbReference type="EMBL" id="JARJCN010000116">
    <property type="protein sequence ID" value="KAJ7073360.1"/>
    <property type="molecule type" value="Genomic_DNA"/>
</dbReference>